<organism evidence="2 3">
    <name type="scientific">Chryseolinea lacunae</name>
    <dbReference type="NCBI Taxonomy" id="2801331"/>
    <lineage>
        <taxon>Bacteria</taxon>
        <taxon>Pseudomonadati</taxon>
        <taxon>Bacteroidota</taxon>
        <taxon>Cytophagia</taxon>
        <taxon>Cytophagales</taxon>
        <taxon>Fulvivirgaceae</taxon>
        <taxon>Chryseolinea</taxon>
    </lineage>
</organism>
<dbReference type="Pfam" id="PF00535">
    <property type="entry name" value="Glycos_transf_2"/>
    <property type="match status" value="1"/>
</dbReference>
<dbReference type="RefSeq" id="WP_202010695.1">
    <property type="nucleotide sequence ID" value="NZ_JAERRB010000004.1"/>
</dbReference>
<protein>
    <submittedName>
        <fullName evidence="2">Glycosyltransferase</fullName>
    </submittedName>
</protein>
<name>A0ABS1KSL1_9BACT</name>
<accession>A0ABS1KSL1</accession>
<dbReference type="SUPFAM" id="SSF53448">
    <property type="entry name" value="Nucleotide-diphospho-sugar transferases"/>
    <property type="match status" value="1"/>
</dbReference>
<dbReference type="PANTHER" id="PTHR22916:SF3">
    <property type="entry name" value="UDP-GLCNAC:BETAGAL BETA-1,3-N-ACETYLGLUCOSAMINYLTRANSFERASE-LIKE PROTEIN 1"/>
    <property type="match status" value="1"/>
</dbReference>
<dbReference type="Gene3D" id="3.90.550.10">
    <property type="entry name" value="Spore Coat Polysaccharide Biosynthesis Protein SpsA, Chain A"/>
    <property type="match status" value="1"/>
</dbReference>
<comment type="caution">
    <text evidence="2">The sequence shown here is derived from an EMBL/GenBank/DDBJ whole genome shotgun (WGS) entry which is preliminary data.</text>
</comment>
<evidence type="ECO:0000259" key="1">
    <source>
        <dbReference type="Pfam" id="PF00535"/>
    </source>
</evidence>
<reference evidence="2 3" key="1">
    <citation type="submission" date="2021-01" db="EMBL/GenBank/DDBJ databases">
        <title>Chryseolinea sp. Jin1 Genome sequencing and assembly.</title>
        <authorList>
            <person name="Kim I."/>
        </authorList>
    </citation>
    <scope>NUCLEOTIDE SEQUENCE [LARGE SCALE GENOMIC DNA]</scope>
    <source>
        <strain evidence="2 3">Jin1</strain>
    </source>
</reference>
<evidence type="ECO:0000313" key="3">
    <source>
        <dbReference type="Proteomes" id="UP000613030"/>
    </source>
</evidence>
<feature type="domain" description="Glycosyltransferase 2-like" evidence="1">
    <location>
        <begin position="6"/>
        <end position="141"/>
    </location>
</feature>
<dbReference type="PANTHER" id="PTHR22916">
    <property type="entry name" value="GLYCOSYLTRANSFERASE"/>
    <property type="match status" value="1"/>
</dbReference>
<dbReference type="EMBL" id="JAERRB010000004">
    <property type="protein sequence ID" value="MBL0742450.1"/>
    <property type="molecule type" value="Genomic_DNA"/>
</dbReference>
<dbReference type="Proteomes" id="UP000613030">
    <property type="component" value="Unassembled WGS sequence"/>
</dbReference>
<dbReference type="InterPro" id="IPR029044">
    <property type="entry name" value="Nucleotide-diphossugar_trans"/>
</dbReference>
<gene>
    <name evidence="2" type="ORF">JI741_14580</name>
</gene>
<proteinExistence type="predicted"/>
<dbReference type="InterPro" id="IPR001173">
    <property type="entry name" value="Glyco_trans_2-like"/>
</dbReference>
<evidence type="ECO:0000313" key="2">
    <source>
        <dbReference type="EMBL" id="MBL0742450.1"/>
    </source>
</evidence>
<keyword evidence="3" id="KW-1185">Reference proteome</keyword>
<sequence>MTPLISVIIPAYNSAPFIRETIAGVLQQTERDLEVIVIDDGSTDNQREYIEALAAGDARVRYYYQPNAGVCAARNNGFRKSSGKFVAFLDADDVWLPNNLALKLEKFKSGDYGLVHSAAIIIDEHSQPQGKEMSGKEGNLVAGLLALQETQVPGPSSILVKRDVVEQVGVFDEILTTSADYEFFLRVAHQFTIGKVDAVTWKYRIHANNMHKNIARMEHDMLYVFGRAAHQKFFGSKAFEDECFARLYLMLAASWAGDGKSLMKGLRWGWKSFVKKPSLVTNILVQRSKRVVTRS</sequence>